<evidence type="ECO:0000313" key="3">
    <source>
        <dbReference type="EMBL" id="PYH79514.1"/>
    </source>
</evidence>
<dbReference type="FunFam" id="3.30.1330.40:FF:000001">
    <property type="entry name" value="L-PSP family endoribonuclease"/>
    <property type="match status" value="1"/>
</dbReference>
<dbReference type="STRING" id="1448315.A0A319C320"/>
<dbReference type="EMBL" id="KZ821718">
    <property type="protein sequence ID" value="PYH79514.1"/>
    <property type="molecule type" value="Genomic_DNA"/>
</dbReference>
<dbReference type="OrthoDB" id="309640at2759"/>
<gene>
    <name evidence="3" type="ORF">BO82DRAFT_340063</name>
</gene>
<comment type="similarity">
    <text evidence="1">Belongs to the RutC family.</text>
</comment>
<name>A0A319C320_9EURO</name>
<evidence type="ECO:0000313" key="4">
    <source>
        <dbReference type="Proteomes" id="UP000248340"/>
    </source>
</evidence>
<dbReference type="GO" id="GO:0019239">
    <property type="term" value="F:deaminase activity"/>
    <property type="evidence" value="ECO:0007669"/>
    <property type="project" value="TreeGrafter"/>
</dbReference>
<dbReference type="PANTHER" id="PTHR11803:SF42">
    <property type="entry name" value="MMF1"/>
    <property type="match status" value="1"/>
</dbReference>
<dbReference type="GeneID" id="37136236"/>
<dbReference type="InterPro" id="IPR006175">
    <property type="entry name" value="YjgF/YER057c/UK114"/>
</dbReference>
<dbReference type="AlphaFoldDB" id="A0A319C320"/>
<reference evidence="3 4" key="1">
    <citation type="submission" date="2016-12" db="EMBL/GenBank/DDBJ databases">
        <title>The genomes of Aspergillus section Nigri reveals drivers in fungal speciation.</title>
        <authorList>
            <consortium name="DOE Joint Genome Institute"/>
            <person name="Vesth T.C."/>
            <person name="Nybo J."/>
            <person name="Theobald S."/>
            <person name="Brandl J."/>
            <person name="Frisvad J.C."/>
            <person name="Nielsen K.F."/>
            <person name="Lyhne E.K."/>
            <person name="Kogle M.E."/>
            <person name="Kuo A."/>
            <person name="Riley R."/>
            <person name="Clum A."/>
            <person name="Nolan M."/>
            <person name="Lipzen A."/>
            <person name="Salamov A."/>
            <person name="Henrissat B."/>
            <person name="Wiebenga A."/>
            <person name="De Vries R.P."/>
            <person name="Grigoriev I.V."/>
            <person name="Mortensen U.H."/>
            <person name="Andersen M.R."/>
            <person name="Baker S.E."/>
        </authorList>
    </citation>
    <scope>NUCLEOTIDE SEQUENCE [LARGE SCALE GENOMIC DNA]</scope>
    <source>
        <strain evidence="3 4">CBS 121591</strain>
    </source>
</reference>
<accession>A0A319C320</accession>
<feature type="region of interest" description="Disordered" evidence="2">
    <location>
        <begin position="133"/>
        <end position="152"/>
    </location>
</feature>
<protein>
    <submittedName>
        <fullName evidence="3">YjgF-like protein</fullName>
    </submittedName>
</protein>
<dbReference type="PANTHER" id="PTHR11803">
    <property type="entry name" value="2-IMINOBUTANOATE/2-IMINOPROPANOATE DEAMINASE RIDA"/>
    <property type="match status" value="1"/>
</dbReference>
<dbReference type="InterPro" id="IPR035959">
    <property type="entry name" value="RutC-like_sf"/>
</dbReference>
<proteinExistence type="inferred from homology"/>
<dbReference type="NCBIfam" id="TIGR00004">
    <property type="entry name" value="Rid family detoxifying hydrolase"/>
    <property type="match status" value="1"/>
</dbReference>
<dbReference type="GO" id="GO:0005829">
    <property type="term" value="C:cytosol"/>
    <property type="evidence" value="ECO:0007669"/>
    <property type="project" value="TreeGrafter"/>
</dbReference>
<dbReference type="CDD" id="cd00448">
    <property type="entry name" value="YjgF_YER057c_UK114_family"/>
    <property type="match status" value="1"/>
</dbReference>
<dbReference type="SUPFAM" id="SSF55298">
    <property type="entry name" value="YjgF-like"/>
    <property type="match status" value="1"/>
</dbReference>
<dbReference type="VEuPathDB" id="FungiDB:BO82DRAFT_340063"/>
<evidence type="ECO:0000256" key="1">
    <source>
        <dbReference type="ARBA" id="ARBA00010552"/>
    </source>
</evidence>
<dbReference type="Gene3D" id="3.30.1330.40">
    <property type="entry name" value="RutC-like"/>
    <property type="match status" value="1"/>
</dbReference>
<keyword evidence="4" id="KW-1185">Reference proteome</keyword>
<dbReference type="Proteomes" id="UP000248340">
    <property type="component" value="Unassembled WGS sequence"/>
</dbReference>
<sequence length="152" mass="15813">MWHPTRRAIHTPTAPTPPPFLSQAIVANNTVHCSGQIGVDPATGEIVQGSVQARAKQILRNLSAVLEAAGSSLDDVVKVNIFLTDMGDFGAVNEVYVGVFGGEGRVKPARTCVAVKSLPMGTDVEIECSAVVRDGSSPSSSSSSSPRRGAKL</sequence>
<feature type="compositionally biased region" description="Low complexity" evidence="2">
    <location>
        <begin position="136"/>
        <end position="146"/>
    </location>
</feature>
<dbReference type="InterPro" id="IPR006056">
    <property type="entry name" value="RidA"/>
</dbReference>
<evidence type="ECO:0000256" key="2">
    <source>
        <dbReference type="SAM" id="MobiDB-lite"/>
    </source>
</evidence>
<dbReference type="GO" id="GO:0005739">
    <property type="term" value="C:mitochondrion"/>
    <property type="evidence" value="ECO:0007669"/>
    <property type="project" value="TreeGrafter"/>
</dbReference>
<organism evidence="3 4">
    <name type="scientific">Aspergillus uvarum CBS 121591</name>
    <dbReference type="NCBI Taxonomy" id="1448315"/>
    <lineage>
        <taxon>Eukaryota</taxon>
        <taxon>Fungi</taxon>
        <taxon>Dikarya</taxon>
        <taxon>Ascomycota</taxon>
        <taxon>Pezizomycotina</taxon>
        <taxon>Eurotiomycetes</taxon>
        <taxon>Eurotiomycetidae</taxon>
        <taxon>Eurotiales</taxon>
        <taxon>Aspergillaceae</taxon>
        <taxon>Aspergillus</taxon>
        <taxon>Aspergillus subgen. Circumdati</taxon>
    </lineage>
</organism>
<dbReference type="RefSeq" id="XP_025489714.1">
    <property type="nucleotide sequence ID" value="XM_025633495.1"/>
</dbReference>
<dbReference type="Pfam" id="PF01042">
    <property type="entry name" value="Ribonuc_L-PSP"/>
    <property type="match status" value="1"/>
</dbReference>